<keyword evidence="2" id="KW-0732">Signal</keyword>
<feature type="signal peptide" evidence="2">
    <location>
        <begin position="1"/>
        <end position="22"/>
    </location>
</feature>
<evidence type="ECO:0000313" key="4">
    <source>
        <dbReference type="Proteomes" id="UP000663193"/>
    </source>
</evidence>
<accession>A0A7U2I3T5</accession>
<reference evidence="4" key="1">
    <citation type="journal article" date="2021" name="BMC Genomics">
        <title>Chromosome-level genome assembly and manually-curated proteome of model necrotroph Parastagonospora nodorum Sn15 reveals a genome-wide trove of candidate effector homologs, and redundancy of virulence-related functions within an accessory chromosome.</title>
        <authorList>
            <person name="Bertazzoni S."/>
            <person name="Jones D.A.B."/>
            <person name="Phan H.T."/>
            <person name="Tan K.-C."/>
            <person name="Hane J.K."/>
        </authorList>
    </citation>
    <scope>NUCLEOTIDE SEQUENCE [LARGE SCALE GENOMIC DNA]</scope>
    <source>
        <strain evidence="4">SN15 / ATCC MYA-4574 / FGSC 10173)</strain>
    </source>
</reference>
<organism evidence="3 4">
    <name type="scientific">Phaeosphaeria nodorum (strain SN15 / ATCC MYA-4574 / FGSC 10173)</name>
    <name type="common">Glume blotch fungus</name>
    <name type="synonym">Parastagonospora nodorum</name>
    <dbReference type="NCBI Taxonomy" id="321614"/>
    <lineage>
        <taxon>Eukaryota</taxon>
        <taxon>Fungi</taxon>
        <taxon>Dikarya</taxon>
        <taxon>Ascomycota</taxon>
        <taxon>Pezizomycotina</taxon>
        <taxon>Dothideomycetes</taxon>
        <taxon>Pleosporomycetidae</taxon>
        <taxon>Pleosporales</taxon>
        <taxon>Pleosporineae</taxon>
        <taxon>Phaeosphaeriaceae</taxon>
        <taxon>Parastagonospora</taxon>
    </lineage>
</organism>
<dbReference type="EMBL" id="CP069030">
    <property type="protein sequence ID" value="QRC98322.1"/>
    <property type="molecule type" value="Genomic_DNA"/>
</dbReference>
<proteinExistence type="predicted"/>
<dbReference type="Proteomes" id="UP000663193">
    <property type="component" value="Chromosome 8"/>
</dbReference>
<gene>
    <name evidence="3" type="ORF">JI435_435590</name>
</gene>
<sequence length="83" mass="8986">MAPMSNISRTAMLLWSPVLVSAASSPLDNKAFDKPTPPVNNNPSQTSARKLPILLAFQTHPFNAPTPDAGRIDIGLTFRLDSR</sequence>
<dbReference type="AlphaFoldDB" id="A0A7U2I3T5"/>
<keyword evidence="4" id="KW-1185">Reference proteome</keyword>
<feature type="region of interest" description="Disordered" evidence="1">
    <location>
        <begin position="27"/>
        <end position="47"/>
    </location>
</feature>
<evidence type="ECO:0000313" key="3">
    <source>
        <dbReference type="EMBL" id="QRC98322.1"/>
    </source>
</evidence>
<evidence type="ECO:0000256" key="2">
    <source>
        <dbReference type="SAM" id="SignalP"/>
    </source>
</evidence>
<feature type="chain" id="PRO_5030756425" evidence="2">
    <location>
        <begin position="23"/>
        <end position="83"/>
    </location>
</feature>
<evidence type="ECO:0000256" key="1">
    <source>
        <dbReference type="SAM" id="MobiDB-lite"/>
    </source>
</evidence>
<protein>
    <submittedName>
        <fullName evidence="3">Uncharacterized protein</fullName>
    </submittedName>
</protein>
<dbReference type="VEuPathDB" id="FungiDB:JI435_435590"/>
<name>A0A7U2I3T5_PHANO</name>